<protein>
    <recommendedName>
        <fullName evidence="2">Centromere protein S</fullName>
    </recommendedName>
</protein>
<keyword evidence="3" id="KW-0227">DNA damage</keyword>
<evidence type="ECO:0000256" key="3">
    <source>
        <dbReference type="ARBA" id="ARBA00022763"/>
    </source>
</evidence>
<keyword evidence="5" id="KW-0234">DNA repair</keyword>
<evidence type="ECO:0000256" key="4">
    <source>
        <dbReference type="ARBA" id="ARBA00023125"/>
    </source>
</evidence>
<evidence type="ECO:0000256" key="2">
    <source>
        <dbReference type="ARBA" id="ARBA00016400"/>
    </source>
</evidence>
<dbReference type="CDD" id="cd22919">
    <property type="entry name" value="HFD_CENP-S"/>
    <property type="match status" value="1"/>
</dbReference>
<dbReference type="Gene3D" id="1.10.20.10">
    <property type="entry name" value="Histone, subunit A"/>
    <property type="match status" value="1"/>
</dbReference>
<accession>A0A131XLS6</accession>
<comment type="similarity">
    <text evidence="1">Belongs to the TAF9 family. CENP-S/MHF1 subfamily.</text>
</comment>
<dbReference type="SUPFAM" id="SSF47113">
    <property type="entry name" value="Histone-fold"/>
    <property type="match status" value="1"/>
</dbReference>
<reference evidence="7" key="1">
    <citation type="journal article" date="2017" name="Ticks Tick Borne Dis.">
        <title>An insight into the sialome of Hyalomma excavatum.</title>
        <authorList>
            <person name="Ribeiro J.M."/>
            <person name="Slovak M."/>
            <person name="Francischetti I.M."/>
        </authorList>
    </citation>
    <scope>NUCLEOTIDE SEQUENCE</scope>
    <source>
        <strain evidence="7">Samish</strain>
        <tissue evidence="7">Salivary glands</tissue>
    </source>
</reference>
<dbReference type="GO" id="GO:0046982">
    <property type="term" value="F:protein heterodimerization activity"/>
    <property type="evidence" value="ECO:0007669"/>
    <property type="project" value="InterPro"/>
</dbReference>
<dbReference type="GO" id="GO:0031297">
    <property type="term" value="P:replication fork processing"/>
    <property type="evidence" value="ECO:0007669"/>
    <property type="project" value="TreeGrafter"/>
</dbReference>
<evidence type="ECO:0000256" key="5">
    <source>
        <dbReference type="ARBA" id="ARBA00023204"/>
    </source>
</evidence>
<evidence type="ECO:0000256" key="6">
    <source>
        <dbReference type="SAM" id="MobiDB-lite"/>
    </source>
</evidence>
<dbReference type="PANTHER" id="PTHR22980:SF0">
    <property type="entry name" value="CENTROMERE PROTEIN S"/>
    <property type="match status" value="1"/>
</dbReference>
<name>A0A131XLS6_9ACAR</name>
<dbReference type="GO" id="GO:0003682">
    <property type="term" value="F:chromatin binding"/>
    <property type="evidence" value="ECO:0007669"/>
    <property type="project" value="TreeGrafter"/>
</dbReference>
<evidence type="ECO:0000313" key="7">
    <source>
        <dbReference type="EMBL" id="JAP68103.1"/>
    </source>
</evidence>
<evidence type="ECO:0000256" key="1">
    <source>
        <dbReference type="ARBA" id="ARBA00006612"/>
    </source>
</evidence>
<dbReference type="GO" id="GO:0000712">
    <property type="term" value="P:resolution of meiotic recombination intermediates"/>
    <property type="evidence" value="ECO:0007669"/>
    <property type="project" value="TreeGrafter"/>
</dbReference>
<dbReference type="EMBL" id="GEFH01000478">
    <property type="protein sequence ID" value="JAP68103.1"/>
    <property type="molecule type" value="mRNA"/>
</dbReference>
<feature type="region of interest" description="Disordered" evidence="6">
    <location>
        <begin position="94"/>
        <end position="118"/>
    </location>
</feature>
<dbReference type="InterPro" id="IPR029003">
    <property type="entry name" value="CENP-S/Mhf1"/>
</dbReference>
<proteinExistence type="evidence at transcript level"/>
<dbReference type="GO" id="GO:0003677">
    <property type="term" value="F:DNA binding"/>
    <property type="evidence" value="ECO:0007669"/>
    <property type="project" value="UniProtKB-KW"/>
</dbReference>
<dbReference type="PANTHER" id="PTHR22980">
    <property type="entry name" value="CORTISTATIN"/>
    <property type="match status" value="1"/>
</dbReference>
<dbReference type="InterPro" id="IPR009072">
    <property type="entry name" value="Histone-fold"/>
</dbReference>
<dbReference type="GO" id="GO:0071821">
    <property type="term" value="C:FANCM-MHF complex"/>
    <property type="evidence" value="ECO:0007669"/>
    <property type="project" value="InterPro"/>
</dbReference>
<dbReference type="GO" id="GO:0006281">
    <property type="term" value="P:DNA repair"/>
    <property type="evidence" value="ECO:0007669"/>
    <property type="project" value="UniProtKB-KW"/>
</dbReference>
<dbReference type="Pfam" id="PF15630">
    <property type="entry name" value="CENP-S"/>
    <property type="match status" value="1"/>
</dbReference>
<organism evidence="7">
    <name type="scientific">Hyalomma excavatum</name>
    <dbReference type="NCBI Taxonomy" id="257692"/>
    <lineage>
        <taxon>Eukaryota</taxon>
        <taxon>Metazoa</taxon>
        <taxon>Ecdysozoa</taxon>
        <taxon>Arthropoda</taxon>
        <taxon>Chelicerata</taxon>
        <taxon>Arachnida</taxon>
        <taxon>Acari</taxon>
        <taxon>Parasitiformes</taxon>
        <taxon>Ixodida</taxon>
        <taxon>Ixodoidea</taxon>
        <taxon>Ixodidae</taxon>
        <taxon>Hyalomminae</taxon>
        <taxon>Hyalomma</taxon>
    </lineage>
</organism>
<keyword evidence="4" id="KW-0238">DNA-binding</keyword>
<sequence length="118" mass="12986">MSRDVEEVDRVSHAASLKAAVHYTVGRICQEMAEKEGGLPVQQQTVAALTELVHREMGRVARDLCMLALHCRRTTVTADDVLFVARNSGPLHDYLQSLVPPPKKTDGKRKISAKGPPE</sequence>
<dbReference type="AlphaFoldDB" id="A0A131XLS6"/>